<dbReference type="Pfam" id="PF00912">
    <property type="entry name" value="Transgly"/>
    <property type="match status" value="1"/>
</dbReference>
<feature type="compositionally biased region" description="Gly residues" evidence="16">
    <location>
        <begin position="985"/>
        <end position="996"/>
    </location>
</feature>
<dbReference type="EMBL" id="JBHSZV010000014">
    <property type="protein sequence ID" value="MFC7061501.1"/>
    <property type="molecule type" value="Genomic_DNA"/>
</dbReference>
<keyword evidence="12" id="KW-0511">Multifunctional enzyme</keyword>
<dbReference type="InterPro" id="IPR012338">
    <property type="entry name" value="Beta-lactam/transpept-like"/>
</dbReference>
<keyword evidence="6 17" id="KW-0812">Transmembrane</keyword>
<keyword evidence="8" id="KW-0133">Cell shape</keyword>
<dbReference type="RefSeq" id="WP_204707460.1">
    <property type="nucleotide sequence ID" value="NZ_JBHSZV010000014.1"/>
</dbReference>
<evidence type="ECO:0000256" key="2">
    <source>
        <dbReference type="ARBA" id="ARBA00022645"/>
    </source>
</evidence>
<feature type="domain" description="Penicillin-binding protein transpeptidase" evidence="18">
    <location>
        <begin position="421"/>
        <end position="672"/>
    </location>
</feature>
<evidence type="ECO:0000256" key="5">
    <source>
        <dbReference type="ARBA" id="ARBA00022679"/>
    </source>
</evidence>
<evidence type="ECO:0000256" key="7">
    <source>
        <dbReference type="ARBA" id="ARBA00022801"/>
    </source>
</evidence>
<dbReference type="InterPro" id="IPR001460">
    <property type="entry name" value="PCN-bd_Tpept"/>
</dbReference>
<comment type="caution">
    <text evidence="20">The sequence shown here is derived from an EMBL/GenBank/DDBJ whole genome shotgun (WGS) entry which is preliminary data.</text>
</comment>
<feature type="transmembrane region" description="Helical" evidence="17">
    <location>
        <begin position="33"/>
        <end position="61"/>
    </location>
</feature>
<evidence type="ECO:0000256" key="9">
    <source>
        <dbReference type="ARBA" id="ARBA00022984"/>
    </source>
</evidence>
<dbReference type="Gene3D" id="3.40.710.10">
    <property type="entry name" value="DD-peptidase/beta-lactamase superfamily"/>
    <property type="match status" value="1"/>
</dbReference>
<sequence>MKNNPNKGREKFDWKALWQSGEVQKNTRIGYEVAWNVILFFIIIGVVGLFFAGGIGAGYFASLVKDEPTRSQADMKAEIYNYEETSEVYFANEKLLGDVQTDLYRDEVALEDISDNLKNAVIATEDEYFNTHDGVVPKAVLRAVVQEATNSAVKTGGSTLTQQIVKNQILTNEVSFERKAKEILIAMRVERFFEKDDILEAYLNIVPFGRNANGDNIAGAQTASEGIFGVSPEELSIPQAAFLAGLPKNPFSYTPFLNDGEPKSEEQLQPGLNRMKDVLSRMHEAEYITDEEYEKAQDFNLSESLTEPRNKSRDEYPFLTVEIKQRAKDIMIEQLAKENGDSIEDIENDDELFEEYRILAERKLSSGGFKIHTTIDKEVYDVMQNVKDNYNNYDTNRTITVENADGELVNKEIPVQVGSNLIENSTGKIIGFIGGRDFEQEQLNHASMSERSPGSTMKPLVAYGPGIDMGKIHPGSVFADVPYHYPQAGNEVRNYGGGYRGFVSAREALKNSYNIPATQAYTQIIHENPGKNYLEKMGFTTISEDFYNYESLVLGTADVTNEENTNAYATFGNMGGFVDAYMIEKIETKDGETFYEHESKETEVFSPQAAYLTIDMLRDVLNSGTASGIKGQLYYPGVDWAGKTGTSQDYKDSWFVATNPNVTMSMWTGYDEKEQLNRNGYSQRNTGLWADVVNAVSEVRPDLMVPDGRFVKPDGITTRTYCATSGLLASDLCSAAGLAKSDMYISKFVPTEVDDSLTDGNFVEIKGNMAAAGDNTPSEFIIDEGNGVTIKPEFLNENNYNSAEVLNHLLPNSGAWANVALPSSGARSASENISNDGSDPVAPGSVSANSSTINWNESSSNDVVGYRVYRAASSNGTFTRIGSTRNTNYNYSGNDGIYAVRAVDYYGGSSSLSSSTVVGNPGEPEQEDNDSNENSSENNGSDESSGAPDNGGSDDSSGNDSSSDGGTSDSSSGDGSSGDDSSSDGGSGDGSSGDGASGDDSSSDGGTSDSSSGDGTSGDDSSSNDGSADGSSDDGASGDDSSSDDSSDDGASSDDSSSDDGSGDGASEE</sequence>
<feature type="compositionally biased region" description="Polar residues" evidence="16">
    <location>
        <begin position="827"/>
        <end position="837"/>
    </location>
</feature>
<dbReference type="InterPro" id="IPR036950">
    <property type="entry name" value="PBP_transglycosylase"/>
</dbReference>
<dbReference type="InterPro" id="IPR013783">
    <property type="entry name" value="Ig-like_fold"/>
</dbReference>
<dbReference type="SUPFAM" id="SSF53955">
    <property type="entry name" value="Lysozyme-like"/>
    <property type="match status" value="1"/>
</dbReference>
<feature type="region of interest" description="Disordered" evidence="16">
    <location>
        <begin position="910"/>
        <end position="1069"/>
    </location>
</feature>
<dbReference type="SUPFAM" id="SSF56601">
    <property type="entry name" value="beta-lactamase/transpeptidase-like"/>
    <property type="match status" value="1"/>
</dbReference>
<evidence type="ECO:0000313" key="21">
    <source>
        <dbReference type="Proteomes" id="UP001596410"/>
    </source>
</evidence>
<evidence type="ECO:0000256" key="11">
    <source>
        <dbReference type="ARBA" id="ARBA00023136"/>
    </source>
</evidence>
<keyword evidence="1" id="KW-1003">Cell membrane</keyword>
<comment type="catalytic activity">
    <reaction evidence="15">
        <text>[GlcNAc-(1-&gt;4)-Mur2Ac(oyl-L-Ala-gamma-D-Glu-L-Lys-D-Ala-D-Ala)](n)-di-trans,octa-cis-undecaprenyl diphosphate + beta-D-GlcNAc-(1-&gt;4)-Mur2Ac(oyl-L-Ala-gamma-D-Glu-L-Lys-D-Ala-D-Ala)-di-trans,octa-cis-undecaprenyl diphosphate = [GlcNAc-(1-&gt;4)-Mur2Ac(oyl-L-Ala-gamma-D-Glu-L-Lys-D-Ala-D-Ala)](n+1)-di-trans,octa-cis-undecaprenyl diphosphate + di-trans,octa-cis-undecaprenyl diphosphate + H(+)</text>
        <dbReference type="Rhea" id="RHEA:23708"/>
        <dbReference type="Rhea" id="RHEA-COMP:9602"/>
        <dbReference type="Rhea" id="RHEA-COMP:9603"/>
        <dbReference type="ChEBI" id="CHEBI:15378"/>
        <dbReference type="ChEBI" id="CHEBI:58405"/>
        <dbReference type="ChEBI" id="CHEBI:60033"/>
        <dbReference type="ChEBI" id="CHEBI:78435"/>
        <dbReference type="EC" id="2.4.99.28"/>
    </reaction>
</comment>
<evidence type="ECO:0000256" key="15">
    <source>
        <dbReference type="ARBA" id="ARBA00049902"/>
    </source>
</evidence>
<keyword evidence="4" id="KW-0328">Glycosyltransferase</keyword>
<evidence type="ECO:0000256" key="3">
    <source>
        <dbReference type="ARBA" id="ARBA00022670"/>
    </source>
</evidence>
<dbReference type="InterPro" id="IPR050396">
    <property type="entry name" value="Glycosyltr_51/Transpeptidase"/>
</dbReference>
<evidence type="ECO:0000256" key="16">
    <source>
        <dbReference type="SAM" id="MobiDB-lite"/>
    </source>
</evidence>
<dbReference type="PANTHER" id="PTHR32282">
    <property type="entry name" value="BINDING PROTEIN TRANSPEPTIDASE, PUTATIVE-RELATED"/>
    <property type="match status" value="1"/>
</dbReference>
<dbReference type="Pfam" id="PF00905">
    <property type="entry name" value="Transpeptidase"/>
    <property type="match status" value="1"/>
</dbReference>
<keyword evidence="10 17" id="KW-1133">Transmembrane helix</keyword>
<keyword evidence="9" id="KW-0573">Peptidoglycan synthesis</keyword>
<evidence type="ECO:0000256" key="13">
    <source>
        <dbReference type="ARBA" id="ARBA00023316"/>
    </source>
</evidence>
<evidence type="ECO:0000313" key="20">
    <source>
        <dbReference type="EMBL" id="MFC7061501.1"/>
    </source>
</evidence>
<accession>A0ABW2EKM4</accession>
<evidence type="ECO:0000256" key="1">
    <source>
        <dbReference type="ARBA" id="ARBA00022475"/>
    </source>
</evidence>
<feature type="compositionally biased region" description="Acidic residues" evidence="16">
    <location>
        <begin position="1041"/>
        <end position="1069"/>
    </location>
</feature>
<evidence type="ECO:0000259" key="18">
    <source>
        <dbReference type="Pfam" id="PF00905"/>
    </source>
</evidence>
<feature type="compositionally biased region" description="Low complexity" evidence="16">
    <location>
        <begin position="998"/>
        <end position="1040"/>
    </location>
</feature>
<feature type="compositionally biased region" description="Low complexity" evidence="16">
    <location>
        <begin position="932"/>
        <end position="984"/>
    </location>
</feature>
<feature type="region of interest" description="Disordered" evidence="16">
    <location>
        <begin position="827"/>
        <end position="857"/>
    </location>
</feature>
<evidence type="ECO:0000256" key="10">
    <source>
        <dbReference type="ARBA" id="ARBA00022989"/>
    </source>
</evidence>
<keyword evidence="5" id="KW-0808">Transferase</keyword>
<keyword evidence="7" id="KW-0378">Hydrolase</keyword>
<dbReference type="Gene3D" id="1.10.3810.10">
    <property type="entry name" value="Biosynthetic peptidoglycan transglycosylase-like"/>
    <property type="match status" value="1"/>
</dbReference>
<keyword evidence="2" id="KW-0121">Carboxypeptidase</keyword>
<keyword evidence="13" id="KW-0961">Cell wall biogenesis/degradation</keyword>
<evidence type="ECO:0000256" key="14">
    <source>
        <dbReference type="ARBA" id="ARBA00034000"/>
    </source>
</evidence>
<organism evidence="20 21">
    <name type="scientific">Halobacillus seohaensis</name>
    <dbReference type="NCBI Taxonomy" id="447421"/>
    <lineage>
        <taxon>Bacteria</taxon>
        <taxon>Bacillati</taxon>
        <taxon>Bacillota</taxon>
        <taxon>Bacilli</taxon>
        <taxon>Bacillales</taxon>
        <taxon>Bacillaceae</taxon>
        <taxon>Halobacillus</taxon>
    </lineage>
</organism>
<evidence type="ECO:0000256" key="4">
    <source>
        <dbReference type="ARBA" id="ARBA00022676"/>
    </source>
</evidence>
<evidence type="ECO:0000256" key="12">
    <source>
        <dbReference type="ARBA" id="ARBA00023268"/>
    </source>
</evidence>
<evidence type="ECO:0000256" key="8">
    <source>
        <dbReference type="ARBA" id="ARBA00022960"/>
    </source>
</evidence>
<feature type="compositionally biased region" description="Polar residues" evidence="16">
    <location>
        <begin position="846"/>
        <end position="857"/>
    </location>
</feature>
<gene>
    <name evidence="20" type="ORF">ACFQIC_06455</name>
</gene>
<keyword evidence="3" id="KW-0645">Protease</keyword>
<dbReference type="Gene3D" id="3.90.1310.40">
    <property type="match status" value="1"/>
</dbReference>
<dbReference type="Gene3D" id="2.60.40.10">
    <property type="entry name" value="Immunoglobulins"/>
    <property type="match status" value="1"/>
</dbReference>
<name>A0ABW2EKM4_9BACI</name>
<keyword evidence="21" id="KW-1185">Reference proteome</keyword>
<evidence type="ECO:0000259" key="19">
    <source>
        <dbReference type="Pfam" id="PF00912"/>
    </source>
</evidence>
<evidence type="ECO:0000256" key="6">
    <source>
        <dbReference type="ARBA" id="ARBA00022692"/>
    </source>
</evidence>
<dbReference type="InterPro" id="IPR023346">
    <property type="entry name" value="Lysozyme-like_dom_sf"/>
</dbReference>
<feature type="domain" description="Glycosyl transferase family 51" evidence="19">
    <location>
        <begin position="94"/>
        <end position="282"/>
    </location>
</feature>
<reference evidence="21" key="1">
    <citation type="journal article" date="2019" name="Int. J. Syst. Evol. Microbiol.">
        <title>The Global Catalogue of Microorganisms (GCM) 10K type strain sequencing project: providing services to taxonomists for standard genome sequencing and annotation.</title>
        <authorList>
            <consortium name="The Broad Institute Genomics Platform"/>
            <consortium name="The Broad Institute Genome Sequencing Center for Infectious Disease"/>
            <person name="Wu L."/>
            <person name="Ma J."/>
        </authorList>
    </citation>
    <scope>NUCLEOTIDE SEQUENCE [LARGE SCALE GENOMIC DNA]</scope>
    <source>
        <strain evidence="21">CGMCC 4.1621</strain>
    </source>
</reference>
<comment type="catalytic activity">
    <reaction evidence="14">
        <text>Preferential cleavage: (Ac)2-L-Lys-D-Ala-|-D-Ala. Also transpeptidation of peptidyl-alanyl moieties that are N-acyl substituents of D-alanine.</text>
        <dbReference type="EC" id="3.4.16.4"/>
    </reaction>
</comment>
<dbReference type="Proteomes" id="UP001596410">
    <property type="component" value="Unassembled WGS sequence"/>
</dbReference>
<proteinExistence type="predicted"/>
<dbReference type="InterPro" id="IPR001264">
    <property type="entry name" value="Glyco_trans_51"/>
</dbReference>
<keyword evidence="11 17" id="KW-0472">Membrane</keyword>
<dbReference type="PANTHER" id="PTHR32282:SF32">
    <property type="entry name" value="PENICILLIN-BINDING PROTEIN 2A"/>
    <property type="match status" value="1"/>
</dbReference>
<evidence type="ECO:0000256" key="17">
    <source>
        <dbReference type="SAM" id="Phobius"/>
    </source>
</evidence>
<protein>
    <submittedName>
        <fullName evidence="20">Transglycosylase domain-containing protein</fullName>
    </submittedName>
</protein>